<evidence type="ECO:0000256" key="1">
    <source>
        <dbReference type="ARBA" id="ARBA00007277"/>
    </source>
</evidence>
<dbReference type="CDD" id="cd08603">
    <property type="entry name" value="GDPD_SHV3_repeat_1"/>
    <property type="match status" value="1"/>
</dbReference>
<dbReference type="Gene3D" id="3.20.20.190">
    <property type="entry name" value="Phosphatidylinositol (PI) phosphodiesterase"/>
    <property type="match status" value="2"/>
</dbReference>
<dbReference type="PANTHER" id="PTHR43620">
    <property type="entry name" value="GLYCEROPHOSPHORYL DIESTER PHOSPHODIESTERASE"/>
    <property type="match status" value="1"/>
</dbReference>
<dbReference type="FunFam" id="3.20.20.190:FF:000013">
    <property type="entry name" value="Glycerophosphodiester phosphodiesterase GDPDL3"/>
    <property type="match status" value="1"/>
</dbReference>
<dbReference type="CDD" id="cd08604">
    <property type="entry name" value="GDPD_SHV3_repeat_2"/>
    <property type="match status" value="1"/>
</dbReference>
<evidence type="ECO:0000256" key="4">
    <source>
        <dbReference type="ARBA" id="ARBA00022798"/>
    </source>
</evidence>
<dbReference type="EMBL" id="JBBWWQ010000021">
    <property type="protein sequence ID" value="KAK8913705.1"/>
    <property type="molecule type" value="Genomic_DNA"/>
</dbReference>
<dbReference type="InterPro" id="IPR030395">
    <property type="entry name" value="GP_PDE_dom"/>
</dbReference>
<evidence type="ECO:0000256" key="5">
    <source>
        <dbReference type="ARBA" id="ARBA00022801"/>
    </source>
</evidence>
<evidence type="ECO:0000256" key="6">
    <source>
        <dbReference type="ARBA" id="ARBA00023180"/>
    </source>
</evidence>
<dbReference type="PANTHER" id="PTHR43620:SF7">
    <property type="entry name" value="GLYCEROPHOSPHODIESTER PHOSPHODIESTERASE GDPD5-RELATED"/>
    <property type="match status" value="1"/>
</dbReference>
<comment type="catalytic activity">
    <reaction evidence="7">
        <text>a sn-glycero-3-phosphodiester + H2O = an alcohol + sn-glycerol 3-phosphate + H(+)</text>
        <dbReference type="Rhea" id="RHEA:12969"/>
        <dbReference type="ChEBI" id="CHEBI:15377"/>
        <dbReference type="ChEBI" id="CHEBI:15378"/>
        <dbReference type="ChEBI" id="CHEBI:30879"/>
        <dbReference type="ChEBI" id="CHEBI:57597"/>
        <dbReference type="ChEBI" id="CHEBI:83408"/>
        <dbReference type="EC" id="3.1.4.46"/>
    </reaction>
</comment>
<evidence type="ECO:0000313" key="10">
    <source>
        <dbReference type="EMBL" id="KAK8913705.1"/>
    </source>
</evidence>
<evidence type="ECO:0000256" key="8">
    <source>
        <dbReference type="SAM" id="SignalP"/>
    </source>
</evidence>
<name>A0AAP0ASG1_9ASPA</name>
<reference evidence="10 11" key="1">
    <citation type="journal article" date="2022" name="Nat. Plants">
        <title>Genomes of leafy and leafless Platanthera orchids illuminate the evolution of mycoheterotrophy.</title>
        <authorList>
            <person name="Li M.H."/>
            <person name="Liu K.W."/>
            <person name="Li Z."/>
            <person name="Lu H.C."/>
            <person name="Ye Q.L."/>
            <person name="Zhang D."/>
            <person name="Wang J.Y."/>
            <person name="Li Y.F."/>
            <person name="Zhong Z.M."/>
            <person name="Liu X."/>
            <person name="Yu X."/>
            <person name="Liu D.K."/>
            <person name="Tu X.D."/>
            <person name="Liu B."/>
            <person name="Hao Y."/>
            <person name="Liao X.Y."/>
            <person name="Jiang Y.T."/>
            <person name="Sun W.H."/>
            <person name="Chen J."/>
            <person name="Chen Y.Q."/>
            <person name="Ai Y."/>
            <person name="Zhai J.W."/>
            <person name="Wu S.S."/>
            <person name="Zhou Z."/>
            <person name="Hsiao Y.Y."/>
            <person name="Wu W.L."/>
            <person name="Chen Y.Y."/>
            <person name="Lin Y.F."/>
            <person name="Hsu J.L."/>
            <person name="Li C.Y."/>
            <person name="Wang Z.W."/>
            <person name="Zhao X."/>
            <person name="Zhong W.Y."/>
            <person name="Ma X.K."/>
            <person name="Ma L."/>
            <person name="Huang J."/>
            <person name="Chen G.Z."/>
            <person name="Huang M.Z."/>
            <person name="Huang L."/>
            <person name="Peng D.H."/>
            <person name="Luo Y.B."/>
            <person name="Zou S.Q."/>
            <person name="Chen S.P."/>
            <person name="Lan S."/>
            <person name="Tsai W.C."/>
            <person name="Van de Peer Y."/>
            <person name="Liu Z.J."/>
        </authorList>
    </citation>
    <scope>NUCLEOTIDE SEQUENCE [LARGE SCALE GENOMIC DNA]</scope>
    <source>
        <strain evidence="10">Lor287</strain>
    </source>
</reference>
<dbReference type="SUPFAM" id="SSF51695">
    <property type="entry name" value="PLC-like phosphodiesterases"/>
    <property type="match status" value="2"/>
</dbReference>
<comment type="caution">
    <text evidence="10">The sequence shown here is derived from an EMBL/GenBank/DDBJ whole genome shotgun (WGS) entry which is preliminary data.</text>
</comment>
<evidence type="ECO:0000256" key="7">
    <source>
        <dbReference type="ARBA" id="ARBA00047512"/>
    </source>
</evidence>
<dbReference type="EC" id="3.1.4.46" evidence="2"/>
<evidence type="ECO:0000313" key="11">
    <source>
        <dbReference type="Proteomes" id="UP001418222"/>
    </source>
</evidence>
<keyword evidence="5" id="KW-0378">Hydrolase</keyword>
<organism evidence="10 11">
    <name type="scientific">Platanthera zijinensis</name>
    <dbReference type="NCBI Taxonomy" id="2320716"/>
    <lineage>
        <taxon>Eukaryota</taxon>
        <taxon>Viridiplantae</taxon>
        <taxon>Streptophyta</taxon>
        <taxon>Embryophyta</taxon>
        <taxon>Tracheophyta</taxon>
        <taxon>Spermatophyta</taxon>
        <taxon>Magnoliopsida</taxon>
        <taxon>Liliopsida</taxon>
        <taxon>Asparagales</taxon>
        <taxon>Orchidaceae</taxon>
        <taxon>Orchidoideae</taxon>
        <taxon>Orchideae</taxon>
        <taxon>Orchidinae</taxon>
        <taxon>Platanthera</taxon>
    </lineage>
</organism>
<evidence type="ECO:0000256" key="3">
    <source>
        <dbReference type="ARBA" id="ARBA00022729"/>
    </source>
</evidence>
<dbReference type="PROSITE" id="PS51704">
    <property type="entry name" value="GP_PDE"/>
    <property type="match status" value="2"/>
</dbReference>
<dbReference type="FunFam" id="3.20.20.190:FF:000011">
    <property type="entry name" value="Glycerophosphodiester phosphodiesterase GDPDL3"/>
    <property type="match status" value="1"/>
</dbReference>
<dbReference type="AlphaFoldDB" id="A0AAP0ASG1"/>
<comment type="similarity">
    <text evidence="1">Belongs to the glycerophosphoryl diester phosphodiesterase family.</text>
</comment>
<accession>A0AAP0ASG1</accession>
<keyword evidence="6" id="KW-0325">Glycoprotein</keyword>
<keyword evidence="4" id="KW-0319">Glycerol metabolism</keyword>
<feature type="signal peptide" evidence="8">
    <location>
        <begin position="1"/>
        <end position="32"/>
    </location>
</feature>
<dbReference type="GO" id="GO:0008889">
    <property type="term" value="F:glycerophosphodiester phosphodiesterase activity"/>
    <property type="evidence" value="ECO:0007669"/>
    <property type="project" value="UniProtKB-EC"/>
</dbReference>
<keyword evidence="3 8" id="KW-0732">Signal</keyword>
<feature type="domain" description="GP-PDE" evidence="9">
    <location>
        <begin position="49"/>
        <end position="349"/>
    </location>
</feature>
<evidence type="ECO:0000259" key="9">
    <source>
        <dbReference type="PROSITE" id="PS51704"/>
    </source>
</evidence>
<dbReference type="Pfam" id="PF03009">
    <property type="entry name" value="GDPD"/>
    <property type="match status" value="1"/>
</dbReference>
<feature type="domain" description="GP-PDE" evidence="9">
    <location>
        <begin position="365"/>
        <end position="666"/>
    </location>
</feature>
<dbReference type="GO" id="GO:0006629">
    <property type="term" value="P:lipid metabolic process"/>
    <property type="evidence" value="ECO:0007669"/>
    <property type="project" value="InterPro"/>
</dbReference>
<sequence length="759" mass="83330">MRRERSGWKAARLITAFLLLLLLHFETSLVAAQSPRSSSPWKTLSGVPPLVVAKGGFSGLFPDSSDFAYQFTKDASSPDTISWCDVQLTKDGIGLCLSDIKLDNCTNISEIFPDGKKSYVINGASTMGWFSVDYDDRSLSNVFVIQGIQSRTDKFDGSNFTILHPQDVDSLVKPAPLWLNVQHDLFYSEHNLSIRNYILSLSKNIPVSYISSPEVLFLSSLASRFKKTKTKLFFRFLDEEVREPSTNETYGSLLKNLTFIRTFASGILVPKQYIWPVTADLYLQPRTSVVSNAHKAGLQIYASGFVNDAVLSYNYSYDPLAEVLSFVDNVDSDVDGIVTDFPITASAAIGCYSHSSKNNSGKGNPVIISHNGASGVYPDCTDLAYQQAVEDGADIIDCPVQLTQDGIPICMSSINLMDTTNVAASELRSRSSVVPQVQSTLGVFTFNFTWEEIQKNLKPVITNPEIIYRLSRNPRNKNSGSYMKLSDFLTFSKSKALSGILITIEDAAFYAEHIGYSVIDSVIGALKDSGYSNQTIQPVMIQSSNSSVLVKLKQQTSYKLVYKLDEFISDVDKSSLSNIKNFANAVSVSKQSIYPTSQLFITGQTDLVKSLQSAGLAVYVYLFRNEFVYQPWDFFSDPTVEINSYVQAIGIDGIITDYPATAARYMRNSCLKLGRRQPNYMKPVSGGQLLGVLAAFPPALAPMPILDATDIIEPPLPAVSSRPLNTDSAAAPPTPSRALPCTLASSFQFLAMLVGIALL</sequence>
<evidence type="ECO:0000256" key="2">
    <source>
        <dbReference type="ARBA" id="ARBA00012247"/>
    </source>
</evidence>
<gene>
    <name evidence="10" type="primary">GPDL1</name>
    <name evidence="10" type="ORF">KSP39_PZI024124</name>
</gene>
<feature type="chain" id="PRO_5042837839" description="glycerophosphodiester phosphodiesterase" evidence="8">
    <location>
        <begin position="33"/>
        <end position="759"/>
    </location>
</feature>
<proteinExistence type="inferred from homology"/>
<dbReference type="InterPro" id="IPR017946">
    <property type="entry name" value="PLC-like_Pdiesterase_TIM-brl"/>
</dbReference>
<protein>
    <recommendedName>
        <fullName evidence="2">glycerophosphodiester phosphodiesterase</fullName>
        <ecNumber evidence="2">3.1.4.46</ecNumber>
    </recommendedName>
</protein>
<keyword evidence="11" id="KW-1185">Reference proteome</keyword>
<dbReference type="Proteomes" id="UP001418222">
    <property type="component" value="Unassembled WGS sequence"/>
</dbReference>
<dbReference type="GO" id="GO:0006071">
    <property type="term" value="P:glycerol metabolic process"/>
    <property type="evidence" value="ECO:0007669"/>
    <property type="project" value="UniProtKB-KW"/>
</dbReference>